<name>A0A843UDE0_COLES</name>
<reference evidence="1" key="1">
    <citation type="submission" date="2017-07" db="EMBL/GenBank/DDBJ databases">
        <title>Taro Niue Genome Assembly and Annotation.</title>
        <authorList>
            <person name="Atibalentja N."/>
            <person name="Keating K."/>
            <person name="Fields C.J."/>
        </authorList>
    </citation>
    <scope>NUCLEOTIDE SEQUENCE</scope>
    <source>
        <strain evidence="1">Niue_2</strain>
        <tissue evidence="1">Leaf</tissue>
    </source>
</reference>
<dbReference type="AlphaFoldDB" id="A0A843UDE0"/>
<dbReference type="Proteomes" id="UP000652761">
    <property type="component" value="Unassembled WGS sequence"/>
</dbReference>
<dbReference type="EMBL" id="NMUH01000484">
    <property type="protein sequence ID" value="MQL79940.1"/>
    <property type="molecule type" value="Genomic_DNA"/>
</dbReference>
<gene>
    <name evidence="1" type="ORF">Taro_012394</name>
</gene>
<protein>
    <submittedName>
        <fullName evidence="1">Uncharacterized protein</fullName>
    </submittedName>
</protein>
<accession>A0A843UDE0</accession>
<organism evidence="1 2">
    <name type="scientific">Colocasia esculenta</name>
    <name type="common">Wild taro</name>
    <name type="synonym">Arum esculentum</name>
    <dbReference type="NCBI Taxonomy" id="4460"/>
    <lineage>
        <taxon>Eukaryota</taxon>
        <taxon>Viridiplantae</taxon>
        <taxon>Streptophyta</taxon>
        <taxon>Embryophyta</taxon>
        <taxon>Tracheophyta</taxon>
        <taxon>Spermatophyta</taxon>
        <taxon>Magnoliopsida</taxon>
        <taxon>Liliopsida</taxon>
        <taxon>Araceae</taxon>
        <taxon>Aroideae</taxon>
        <taxon>Colocasieae</taxon>
        <taxon>Colocasia</taxon>
    </lineage>
</organism>
<evidence type="ECO:0000313" key="2">
    <source>
        <dbReference type="Proteomes" id="UP000652761"/>
    </source>
</evidence>
<sequence length="91" mass="10769">MIFKYPCSRALNASILSKTLWVYAFRYAYFSRPSSKTPGWRRFCPKTYSYVHNTVLIYIYIFPKGNSAQAEVLPETCSYIHKHCAYMYIFP</sequence>
<evidence type="ECO:0000313" key="1">
    <source>
        <dbReference type="EMBL" id="MQL79940.1"/>
    </source>
</evidence>
<proteinExistence type="predicted"/>
<keyword evidence="2" id="KW-1185">Reference proteome</keyword>
<comment type="caution">
    <text evidence="1">The sequence shown here is derived from an EMBL/GenBank/DDBJ whole genome shotgun (WGS) entry which is preliminary data.</text>
</comment>